<proteinExistence type="predicted"/>
<sequence>MLGPRKSDKRRRSQVHTSPKVYPLRFAPRLSSGIRLCPSPHAAEVELMMCKTKEATGPGSPHLARGFDAIKQKTCRIVSKYKS</sequence>
<comment type="caution">
    <text evidence="1">The sequence shown here is derived from an EMBL/GenBank/DDBJ whole genome shotgun (WGS) entry which is preliminary data.</text>
</comment>
<protein>
    <submittedName>
        <fullName evidence="1">Uncharacterized protein</fullName>
    </submittedName>
</protein>
<evidence type="ECO:0000313" key="1">
    <source>
        <dbReference type="EMBL" id="KAF3071785.1"/>
    </source>
</evidence>
<organism evidence="1 2">
    <name type="scientific">Trichoderma lentiforme</name>
    <dbReference type="NCBI Taxonomy" id="1567552"/>
    <lineage>
        <taxon>Eukaryota</taxon>
        <taxon>Fungi</taxon>
        <taxon>Dikarya</taxon>
        <taxon>Ascomycota</taxon>
        <taxon>Pezizomycotina</taxon>
        <taxon>Sordariomycetes</taxon>
        <taxon>Hypocreomycetidae</taxon>
        <taxon>Hypocreales</taxon>
        <taxon>Hypocreaceae</taxon>
        <taxon>Trichoderma</taxon>
    </lineage>
</organism>
<gene>
    <name evidence="1" type="ORF">CFAM422_006169</name>
</gene>
<keyword evidence="2" id="KW-1185">Reference proteome</keyword>
<dbReference type="EMBL" id="QLNT01000010">
    <property type="protein sequence ID" value="KAF3071785.1"/>
    <property type="molecule type" value="Genomic_DNA"/>
</dbReference>
<name>A0A9P4XFP3_9HYPO</name>
<reference evidence="1 2" key="1">
    <citation type="submission" date="2018-06" db="EMBL/GenBank/DDBJ databases">
        <title>Genome analysis of cellulolytic fungus Trichoderma lentiforme CFAM-422.</title>
        <authorList>
            <person name="Steindorff A.S."/>
            <person name="Formighieri E.F."/>
            <person name="Midorikawa G.E.O."/>
            <person name="Tamietti M.S."/>
            <person name="Ramos E.Z."/>
            <person name="Silva A.S."/>
            <person name="Bon E.P.S."/>
            <person name="Mendes T.D."/>
            <person name="Damaso M.C.T."/>
            <person name="Favaro L.C.L."/>
        </authorList>
    </citation>
    <scope>NUCLEOTIDE SEQUENCE [LARGE SCALE GENOMIC DNA]</scope>
    <source>
        <strain evidence="1 2">CFAM-422</strain>
    </source>
</reference>
<dbReference type="AlphaFoldDB" id="A0A9P4XFP3"/>
<evidence type="ECO:0000313" key="2">
    <source>
        <dbReference type="Proteomes" id="UP000801864"/>
    </source>
</evidence>
<accession>A0A9P4XFP3</accession>
<dbReference type="Proteomes" id="UP000801864">
    <property type="component" value="Unassembled WGS sequence"/>
</dbReference>